<protein>
    <submittedName>
        <fullName evidence="2">Uncharacterized protein</fullName>
    </submittedName>
</protein>
<dbReference type="AlphaFoldDB" id="A0A645HBA0"/>
<feature type="compositionally biased region" description="Basic and acidic residues" evidence="1">
    <location>
        <begin position="34"/>
        <end position="49"/>
    </location>
</feature>
<evidence type="ECO:0000313" key="2">
    <source>
        <dbReference type="EMBL" id="MPN36308.1"/>
    </source>
</evidence>
<dbReference type="EMBL" id="VSSQ01090359">
    <property type="protein sequence ID" value="MPN36308.1"/>
    <property type="molecule type" value="Genomic_DNA"/>
</dbReference>
<proteinExistence type="predicted"/>
<name>A0A645HBA0_9ZZZZ</name>
<feature type="region of interest" description="Disordered" evidence="1">
    <location>
        <begin position="25"/>
        <end position="49"/>
    </location>
</feature>
<comment type="caution">
    <text evidence="2">The sequence shown here is derived from an EMBL/GenBank/DDBJ whole genome shotgun (WGS) entry which is preliminary data.</text>
</comment>
<sequence>MSAQAVSLREEIGKFKLDGQEEDVQNAFEPSELPLEKYSDDDFSDFEKY</sequence>
<evidence type="ECO:0000256" key="1">
    <source>
        <dbReference type="SAM" id="MobiDB-lite"/>
    </source>
</evidence>
<reference evidence="2" key="1">
    <citation type="submission" date="2019-08" db="EMBL/GenBank/DDBJ databases">
        <authorList>
            <person name="Kucharzyk K."/>
            <person name="Murdoch R.W."/>
            <person name="Higgins S."/>
            <person name="Loffler F."/>
        </authorList>
    </citation>
    <scope>NUCLEOTIDE SEQUENCE</scope>
</reference>
<organism evidence="2">
    <name type="scientific">bioreactor metagenome</name>
    <dbReference type="NCBI Taxonomy" id="1076179"/>
    <lineage>
        <taxon>unclassified sequences</taxon>
        <taxon>metagenomes</taxon>
        <taxon>ecological metagenomes</taxon>
    </lineage>
</organism>
<gene>
    <name evidence="2" type="ORF">SDC9_183817</name>
</gene>
<accession>A0A645HBA0</accession>